<keyword evidence="2" id="KW-1133">Transmembrane helix</keyword>
<sequence>MPMQQQQDSEGLQVDNNRAAIAPEVADNYDPNINYVNPSFYEASSKQRVPFGLGIWTFAAIIALVSAIVVGAGVGGGLGVVLADCKSHAYSTATKPAETTECPTMDAPADNNTAPDVPKAPSSVSELELECPRDISEATKVKTGRGYAFDYWCGVDNSPGSEAQEGGPVVDYAPIIAYSIKDCISACANMIQGFEKMGTGINCRSITFNKLRPHLVDIREANCWLKNGTKSSSVILSDPSSSVRIEDMSTSQCCLKGFEWDGTPVGHTQELAGINVYVTGSNPKAAVLIIHDLFGWTFPNIRLLADHYSKEADVTAYVPDFFDGEVLSFEHLNAERWNKLDLPGFLSRNSREAREPEMFAFARALRDKHAKVGAIGFCYGGWAVFRLGSGEHVPPLVDCVAAGHPSLLKSTDIDGVQVPVQILAPEIDPVYTAELKLHTFQTLQKSGLPFDYQHFPGVEHACLVRGDIAKAGERAAMERGKNAAVSWMRQFLHDE</sequence>
<dbReference type="OrthoDB" id="10019231at2759"/>
<dbReference type="AlphaFoldDB" id="A0A8H4USR8"/>
<keyword evidence="5" id="KW-1185">Reference proteome</keyword>
<reference evidence="4" key="1">
    <citation type="journal article" date="2020" name="BMC Genomics">
        <title>Correction to: Identification and distribution of gene clusters required for synthesis of sphingolipid metabolism inhibitors in diverse species of the filamentous fungus Fusarium.</title>
        <authorList>
            <person name="Kim H.S."/>
            <person name="Lohmar J.M."/>
            <person name="Busman M."/>
            <person name="Brown D.W."/>
            <person name="Naumann T.A."/>
            <person name="Divon H.H."/>
            <person name="Lysoe E."/>
            <person name="Uhlig S."/>
            <person name="Proctor R.H."/>
        </authorList>
    </citation>
    <scope>NUCLEOTIDE SEQUENCE</scope>
    <source>
        <strain evidence="4">NRRL 22465</strain>
    </source>
</reference>
<accession>A0A8H4USR8</accession>
<dbReference type="Pfam" id="PF01738">
    <property type="entry name" value="DLH"/>
    <property type="match status" value="1"/>
</dbReference>
<dbReference type="SUPFAM" id="SSF53474">
    <property type="entry name" value="alpha/beta-Hydrolases"/>
    <property type="match status" value="1"/>
</dbReference>
<evidence type="ECO:0000259" key="3">
    <source>
        <dbReference type="Pfam" id="PF01738"/>
    </source>
</evidence>
<evidence type="ECO:0000313" key="5">
    <source>
        <dbReference type="Proteomes" id="UP000635477"/>
    </source>
</evidence>
<keyword evidence="2" id="KW-0472">Membrane</keyword>
<dbReference type="InterPro" id="IPR002925">
    <property type="entry name" value="Dienelactn_hydro"/>
</dbReference>
<name>A0A8H4USR8_9HYPO</name>
<evidence type="ECO:0000313" key="4">
    <source>
        <dbReference type="EMBL" id="KAF4982596.1"/>
    </source>
</evidence>
<dbReference type="InterPro" id="IPR029058">
    <property type="entry name" value="AB_hydrolase_fold"/>
</dbReference>
<keyword evidence="2" id="KW-0812">Transmembrane</keyword>
<protein>
    <recommendedName>
        <fullName evidence="3">Dienelactone hydrolase domain-containing protein</fullName>
    </recommendedName>
</protein>
<dbReference type="PANTHER" id="PTHR17630">
    <property type="entry name" value="DIENELACTONE HYDROLASE"/>
    <property type="match status" value="1"/>
</dbReference>
<dbReference type="Gene3D" id="3.40.50.1820">
    <property type="entry name" value="alpha/beta hydrolase"/>
    <property type="match status" value="1"/>
</dbReference>
<comment type="caution">
    <text evidence="4">The sequence shown here is derived from an EMBL/GenBank/DDBJ whole genome shotgun (WGS) entry which is preliminary data.</text>
</comment>
<dbReference type="GO" id="GO:0016787">
    <property type="term" value="F:hydrolase activity"/>
    <property type="evidence" value="ECO:0007669"/>
    <property type="project" value="InterPro"/>
</dbReference>
<gene>
    <name evidence="4" type="ORF">FZEAL_1828</name>
</gene>
<feature type="transmembrane region" description="Helical" evidence="2">
    <location>
        <begin position="53"/>
        <end position="82"/>
    </location>
</feature>
<dbReference type="PANTHER" id="PTHR17630:SF55">
    <property type="entry name" value="DIENELACTONE HYDROLASE FAMILY PROTEIN (AFU_ORTHOLOGUE AFUA_1G01900)"/>
    <property type="match status" value="1"/>
</dbReference>
<dbReference type="EMBL" id="JABEYC010000108">
    <property type="protein sequence ID" value="KAF4982596.1"/>
    <property type="molecule type" value="Genomic_DNA"/>
</dbReference>
<evidence type="ECO:0000256" key="1">
    <source>
        <dbReference type="SAM" id="MobiDB-lite"/>
    </source>
</evidence>
<dbReference type="Proteomes" id="UP000635477">
    <property type="component" value="Unassembled WGS sequence"/>
</dbReference>
<organism evidence="4 5">
    <name type="scientific">Fusarium zealandicum</name>
    <dbReference type="NCBI Taxonomy" id="1053134"/>
    <lineage>
        <taxon>Eukaryota</taxon>
        <taxon>Fungi</taxon>
        <taxon>Dikarya</taxon>
        <taxon>Ascomycota</taxon>
        <taxon>Pezizomycotina</taxon>
        <taxon>Sordariomycetes</taxon>
        <taxon>Hypocreomycetidae</taxon>
        <taxon>Hypocreales</taxon>
        <taxon>Nectriaceae</taxon>
        <taxon>Fusarium</taxon>
        <taxon>Fusarium staphyleae species complex</taxon>
    </lineage>
</organism>
<feature type="domain" description="Dienelactone hydrolase" evidence="3">
    <location>
        <begin position="282"/>
        <end position="491"/>
    </location>
</feature>
<evidence type="ECO:0000256" key="2">
    <source>
        <dbReference type="SAM" id="Phobius"/>
    </source>
</evidence>
<proteinExistence type="predicted"/>
<feature type="region of interest" description="Disordered" evidence="1">
    <location>
        <begin position="99"/>
        <end position="119"/>
    </location>
</feature>
<reference evidence="4" key="2">
    <citation type="submission" date="2020-05" db="EMBL/GenBank/DDBJ databases">
        <authorList>
            <person name="Kim H.-S."/>
            <person name="Proctor R.H."/>
            <person name="Brown D.W."/>
        </authorList>
    </citation>
    <scope>NUCLEOTIDE SEQUENCE</scope>
    <source>
        <strain evidence="4">NRRL 22465</strain>
    </source>
</reference>